<comment type="caution">
    <text evidence="3">The sequence shown here is derived from an EMBL/GenBank/DDBJ whole genome shotgun (WGS) entry which is preliminary data.</text>
</comment>
<name>A0A934VZT8_9RHOB</name>
<dbReference type="RefSeq" id="WP_200684899.1">
    <property type="nucleotide sequence ID" value="NZ_JAEPRQ010000002.1"/>
</dbReference>
<sequence length="98" mass="10153">MYENKGERGNSMRLLKVLAVLILVGVIALAGYAYFGDMEPTRTEVRHPVVVNPVTATAPAPTEAAAEPAAEPSAIDSAVGEAMEAPATDSPASDQSLD</sequence>
<keyword evidence="2" id="KW-1133">Transmembrane helix</keyword>
<evidence type="ECO:0000256" key="2">
    <source>
        <dbReference type="SAM" id="Phobius"/>
    </source>
</evidence>
<evidence type="ECO:0000256" key="1">
    <source>
        <dbReference type="SAM" id="MobiDB-lite"/>
    </source>
</evidence>
<feature type="compositionally biased region" description="Low complexity" evidence="1">
    <location>
        <begin position="59"/>
        <end position="72"/>
    </location>
</feature>
<evidence type="ECO:0000313" key="4">
    <source>
        <dbReference type="Proteomes" id="UP000640485"/>
    </source>
</evidence>
<dbReference type="EMBL" id="JAEPRQ010000002">
    <property type="protein sequence ID" value="MBK4215643.1"/>
    <property type="molecule type" value="Genomic_DNA"/>
</dbReference>
<gene>
    <name evidence="3" type="ORF">JJJ17_06875</name>
</gene>
<keyword evidence="2" id="KW-0812">Transmembrane</keyword>
<evidence type="ECO:0000313" key="3">
    <source>
        <dbReference type="EMBL" id="MBK4215643.1"/>
    </source>
</evidence>
<dbReference type="AlphaFoldDB" id="A0A934VZT8"/>
<proteinExistence type="predicted"/>
<accession>A0A934VZT8</accession>
<keyword evidence="4" id="KW-1185">Reference proteome</keyword>
<feature type="transmembrane region" description="Helical" evidence="2">
    <location>
        <begin position="14"/>
        <end position="35"/>
    </location>
</feature>
<protein>
    <submittedName>
        <fullName evidence="3">Uncharacterized protein</fullName>
    </submittedName>
</protein>
<feature type="region of interest" description="Disordered" evidence="1">
    <location>
        <begin position="59"/>
        <end position="98"/>
    </location>
</feature>
<reference evidence="3" key="1">
    <citation type="submission" date="2021-01" db="EMBL/GenBank/DDBJ databases">
        <title>Paracoccus amoyensis sp. nov., isolated from the surface seawater along the coast of Xiamen Island, China.</title>
        <authorList>
            <person name="Lyu L."/>
        </authorList>
    </citation>
    <scope>NUCLEOTIDE SEQUENCE</scope>
    <source>
        <strain evidence="3">MJ17</strain>
    </source>
</reference>
<dbReference type="Proteomes" id="UP000640485">
    <property type="component" value="Unassembled WGS sequence"/>
</dbReference>
<organism evidence="3 4">
    <name type="scientific">Paracoccus caeni</name>
    <dbReference type="NCBI Taxonomy" id="657651"/>
    <lineage>
        <taxon>Bacteria</taxon>
        <taxon>Pseudomonadati</taxon>
        <taxon>Pseudomonadota</taxon>
        <taxon>Alphaproteobacteria</taxon>
        <taxon>Rhodobacterales</taxon>
        <taxon>Paracoccaceae</taxon>
        <taxon>Paracoccus</taxon>
    </lineage>
</organism>
<keyword evidence="2" id="KW-0472">Membrane</keyword>